<reference evidence="2" key="2">
    <citation type="journal article" date="2020" name="Nat. Commun.">
        <title>Large-scale genome sequencing of mycorrhizal fungi provides insights into the early evolution of symbiotic traits.</title>
        <authorList>
            <person name="Miyauchi S."/>
            <person name="Kiss E."/>
            <person name="Kuo A."/>
            <person name="Drula E."/>
            <person name="Kohler A."/>
            <person name="Sanchez-Garcia M."/>
            <person name="Morin E."/>
            <person name="Andreopoulos B."/>
            <person name="Barry K.W."/>
            <person name="Bonito G."/>
            <person name="Buee M."/>
            <person name="Carver A."/>
            <person name="Chen C."/>
            <person name="Cichocki N."/>
            <person name="Clum A."/>
            <person name="Culley D."/>
            <person name="Crous P.W."/>
            <person name="Fauchery L."/>
            <person name="Girlanda M."/>
            <person name="Hayes R.D."/>
            <person name="Keri Z."/>
            <person name="LaButti K."/>
            <person name="Lipzen A."/>
            <person name="Lombard V."/>
            <person name="Magnuson J."/>
            <person name="Maillard F."/>
            <person name="Murat C."/>
            <person name="Nolan M."/>
            <person name="Ohm R.A."/>
            <person name="Pangilinan J."/>
            <person name="Pereira M.F."/>
            <person name="Perotto S."/>
            <person name="Peter M."/>
            <person name="Pfister S."/>
            <person name="Riley R."/>
            <person name="Sitrit Y."/>
            <person name="Stielow J.B."/>
            <person name="Szollosi G."/>
            <person name="Zifcakova L."/>
            <person name="Stursova M."/>
            <person name="Spatafora J.W."/>
            <person name="Tedersoo L."/>
            <person name="Vaario L.M."/>
            <person name="Yamada A."/>
            <person name="Yan M."/>
            <person name="Wang P."/>
            <person name="Xu J."/>
            <person name="Bruns T."/>
            <person name="Baldrian P."/>
            <person name="Vilgalys R."/>
            <person name="Dunand C."/>
            <person name="Henrissat B."/>
            <person name="Grigoriev I.V."/>
            <person name="Hibbett D."/>
            <person name="Nagy L.G."/>
            <person name="Martin F.M."/>
        </authorList>
    </citation>
    <scope>NUCLEOTIDE SEQUENCE</scope>
    <source>
        <strain evidence="2">Prilba</strain>
    </source>
</reference>
<evidence type="ECO:0000259" key="1">
    <source>
        <dbReference type="Pfam" id="PF17109"/>
    </source>
</evidence>
<evidence type="ECO:0000313" key="2">
    <source>
        <dbReference type="EMBL" id="KAF8476378.1"/>
    </source>
</evidence>
<protein>
    <recommendedName>
        <fullName evidence="1">Fungal STAND N-terminal Goodbye domain-containing protein</fullName>
    </recommendedName>
</protein>
<comment type="caution">
    <text evidence="2">The sequence shown here is derived from an EMBL/GenBank/DDBJ whole genome shotgun (WGS) entry which is preliminary data.</text>
</comment>
<name>A0A9P5T555_9AGAM</name>
<feature type="domain" description="Fungal STAND N-terminal Goodbye" evidence="1">
    <location>
        <begin position="18"/>
        <end position="142"/>
    </location>
</feature>
<sequence>MSQTHPTASSSSNFQPIFDNALKAYQRRTKKDLLAHPLAAQIQACDSPSSILAVLQQQVQELNRSQSSDERLTKWLDPTVNVLYAFSETLGEGVSLVFSPAKVIFAGVSVLLLAAKDVRASQDALVDIFERMEAFFRRLEIYIEVPPNLEMTDTITTIMVEVLSILAIATKEIKQGRTKKYLKKLIGRTEVEDALKRLDKLTQEEARMATAQVLKAMHTVDDRVREVSDKVIGVDDRVAGVGDRVASVDDRVKAVDDKVAVVINDGKEAKLVIDQVKRSANLTENQVRHDLRRWLSPPDPSTNHNIVCCAHHKGTANWFFQGSMYNEWKLTPLLLWIHGKHVSQPHFLPNLNTT</sequence>
<keyword evidence="3" id="KW-1185">Reference proteome</keyword>
<dbReference type="Pfam" id="PF17109">
    <property type="entry name" value="Goodbye"/>
    <property type="match status" value="1"/>
</dbReference>
<dbReference type="PANTHER" id="PTHR10039:SF17">
    <property type="entry name" value="FUNGAL STAND N-TERMINAL GOODBYE DOMAIN-CONTAINING PROTEIN-RELATED"/>
    <property type="match status" value="1"/>
</dbReference>
<reference evidence="2" key="1">
    <citation type="submission" date="2019-10" db="EMBL/GenBank/DDBJ databases">
        <authorList>
            <consortium name="DOE Joint Genome Institute"/>
            <person name="Kuo A."/>
            <person name="Miyauchi S."/>
            <person name="Kiss E."/>
            <person name="Drula E."/>
            <person name="Kohler A."/>
            <person name="Sanchez-Garcia M."/>
            <person name="Andreopoulos B."/>
            <person name="Barry K.W."/>
            <person name="Bonito G."/>
            <person name="Buee M."/>
            <person name="Carver A."/>
            <person name="Chen C."/>
            <person name="Cichocki N."/>
            <person name="Clum A."/>
            <person name="Culley D."/>
            <person name="Crous P.W."/>
            <person name="Fauchery L."/>
            <person name="Girlanda M."/>
            <person name="Hayes R."/>
            <person name="Keri Z."/>
            <person name="LaButti K."/>
            <person name="Lipzen A."/>
            <person name="Lombard V."/>
            <person name="Magnuson J."/>
            <person name="Maillard F."/>
            <person name="Morin E."/>
            <person name="Murat C."/>
            <person name="Nolan M."/>
            <person name="Ohm R."/>
            <person name="Pangilinan J."/>
            <person name="Pereira M."/>
            <person name="Perotto S."/>
            <person name="Peter M."/>
            <person name="Riley R."/>
            <person name="Sitrit Y."/>
            <person name="Stielow B."/>
            <person name="Szollosi G."/>
            <person name="Zifcakova L."/>
            <person name="Stursova M."/>
            <person name="Spatafora J.W."/>
            <person name="Tedersoo L."/>
            <person name="Vaario L.-M."/>
            <person name="Yamada A."/>
            <person name="Yan M."/>
            <person name="Wang P."/>
            <person name="Xu J."/>
            <person name="Bruns T."/>
            <person name="Baldrian P."/>
            <person name="Vilgalys R."/>
            <person name="Henrissat B."/>
            <person name="Grigoriev I.V."/>
            <person name="Hibbett D."/>
            <person name="Nagy L.G."/>
            <person name="Martin F.M."/>
        </authorList>
    </citation>
    <scope>NUCLEOTIDE SEQUENCE</scope>
    <source>
        <strain evidence="2">Prilba</strain>
    </source>
</reference>
<organism evidence="2 3">
    <name type="scientific">Russula ochroleuca</name>
    <dbReference type="NCBI Taxonomy" id="152965"/>
    <lineage>
        <taxon>Eukaryota</taxon>
        <taxon>Fungi</taxon>
        <taxon>Dikarya</taxon>
        <taxon>Basidiomycota</taxon>
        <taxon>Agaricomycotina</taxon>
        <taxon>Agaricomycetes</taxon>
        <taxon>Russulales</taxon>
        <taxon>Russulaceae</taxon>
        <taxon>Russula</taxon>
    </lineage>
</organism>
<evidence type="ECO:0000313" key="3">
    <source>
        <dbReference type="Proteomes" id="UP000759537"/>
    </source>
</evidence>
<accession>A0A9P5T555</accession>
<dbReference type="InterPro" id="IPR031350">
    <property type="entry name" value="Goodbye_dom"/>
</dbReference>
<proteinExistence type="predicted"/>
<dbReference type="Proteomes" id="UP000759537">
    <property type="component" value="Unassembled WGS sequence"/>
</dbReference>
<gene>
    <name evidence="2" type="ORF">DFH94DRAFT_758807</name>
</gene>
<dbReference type="OrthoDB" id="7464126at2759"/>
<dbReference type="AlphaFoldDB" id="A0A9P5T555"/>
<dbReference type="EMBL" id="WHVB01000015">
    <property type="protein sequence ID" value="KAF8476378.1"/>
    <property type="molecule type" value="Genomic_DNA"/>
</dbReference>
<dbReference type="PANTHER" id="PTHR10039">
    <property type="entry name" value="AMELOGENIN"/>
    <property type="match status" value="1"/>
</dbReference>
<dbReference type="Gene3D" id="1.20.5.1070">
    <property type="entry name" value="Head and neck region of the ectodomain of NDV fusion glycoprotein"/>
    <property type="match status" value="1"/>
</dbReference>